<reference evidence="1 2" key="1">
    <citation type="submission" date="2017-01" db="EMBL/GenBank/DDBJ databases">
        <title>Bacillus phylogenomics.</title>
        <authorList>
            <person name="Dunlap C."/>
        </authorList>
    </citation>
    <scope>NUCLEOTIDE SEQUENCE [LARGE SCALE GENOMIC DNA]</scope>
    <source>
        <strain evidence="1 2">NRRL B-41282</strain>
    </source>
</reference>
<sequence>MRNVQTDLEEQLKIIEKWEKEQQKAWFWERIGRLPFKVLDKLTPAFIQDKIGLLLDEIGGFIQNGGQYLTSEKHLIRKYQKKLPNETIQTIEDIQKAPLAVMDQICEDLGKNRANTAAVQGATTGVGGIFTLAVDIPAILGLSLKTLQDIAVSYGYNPQEKTERMFIIKCLQLSSADIVGKRAIIEELSHYHQSPGTRNNMVSQIQGWREVVYTYRDSFGWKKLFQMVPIAGILFGAISNRSMMNGVAETGMMMYKKRRILEKLAEIEKENEECPRENRDQE</sequence>
<proteinExistence type="predicted"/>
<dbReference type="RefSeq" id="WP_076761247.1">
    <property type="nucleotide sequence ID" value="NZ_JARMMH010000014.1"/>
</dbReference>
<dbReference type="OrthoDB" id="2737310at2"/>
<evidence type="ECO:0000313" key="1">
    <source>
        <dbReference type="EMBL" id="OMI04990.1"/>
    </source>
</evidence>
<accession>A0A1R1RXX0</accession>
<dbReference type="AlphaFoldDB" id="A0A1R1QJV4"/>
<dbReference type="Pfam" id="PF12787">
    <property type="entry name" value="EcsC"/>
    <property type="match status" value="1"/>
</dbReference>
<name>A0A1R1QJV4_9BACI</name>
<organism evidence="1 2">
    <name type="scientific">Bacillus swezeyi</name>
    <dbReference type="NCBI Taxonomy" id="1925020"/>
    <lineage>
        <taxon>Bacteria</taxon>
        <taxon>Bacillati</taxon>
        <taxon>Bacillota</taxon>
        <taxon>Bacilli</taxon>
        <taxon>Bacillales</taxon>
        <taxon>Bacillaceae</taxon>
        <taxon>Bacillus</taxon>
    </lineage>
</organism>
<comment type="caution">
    <text evidence="1">The sequence shown here is derived from an EMBL/GenBank/DDBJ whole genome shotgun (WGS) entry which is preliminary data.</text>
</comment>
<protein>
    <recommendedName>
        <fullName evidence="3">EcsC family protein</fullName>
    </recommendedName>
</protein>
<dbReference type="EMBL" id="MTJL01000023">
    <property type="protein sequence ID" value="OMI04990.1"/>
    <property type="molecule type" value="Genomic_DNA"/>
</dbReference>
<keyword evidence="2" id="KW-1185">Reference proteome</keyword>
<gene>
    <name evidence="1" type="ORF">BW143_12225</name>
</gene>
<dbReference type="InterPro" id="IPR024787">
    <property type="entry name" value="EcsC"/>
</dbReference>
<dbReference type="PANTHER" id="PTHR41260:SF1">
    <property type="entry name" value="PROTEIN ECSC"/>
    <property type="match status" value="1"/>
</dbReference>
<dbReference type="Proteomes" id="UP000187367">
    <property type="component" value="Unassembled WGS sequence"/>
</dbReference>
<evidence type="ECO:0000313" key="2">
    <source>
        <dbReference type="Proteomes" id="UP000187367"/>
    </source>
</evidence>
<dbReference type="PANTHER" id="PTHR41260">
    <property type="entry name" value="PROTEIN ECSC"/>
    <property type="match status" value="1"/>
</dbReference>
<evidence type="ECO:0008006" key="3">
    <source>
        <dbReference type="Google" id="ProtNLM"/>
    </source>
</evidence>
<accession>A0A1R1QJV4</accession>